<gene>
    <name evidence="1" type="ORF">GCM10010412_075990</name>
</gene>
<dbReference type="Proteomes" id="UP001501666">
    <property type="component" value="Unassembled WGS sequence"/>
</dbReference>
<accession>A0ABN3SXD0</accession>
<dbReference type="EMBL" id="BAAATE010000028">
    <property type="protein sequence ID" value="GAA2687758.1"/>
    <property type="molecule type" value="Genomic_DNA"/>
</dbReference>
<keyword evidence="2" id="KW-1185">Reference proteome</keyword>
<dbReference type="RefSeq" id="WP_346153408.1">
    <property type="nucleotide sequence ID" value="NZ_BAAATE010000028.1"/>
</dbReference>
<evidence type="ECO:0000313" key="2">
    <source>
        <dbReference type="Proteomes" id="UP001501666"/>
    </source>
</evidence>
<proteinExistence type="predicted"/>
<protein>
    <submittedName>
        <fullName evidence="1">Uncharacterized protein</fullName>
    </submittedName>
</protein>
<organism evidence="1 2">
    <name type="scientific">Nonomuraea recticatena</name>
    <dbReference type="NCBI Taxonomy" id="46178"/>
    <lineage>
        <taxon>Bacteria</taxon>
        <taxon>Bacillati</taxon>
        <taxon>Actinomycetota</taxon>
        <taxon>Actinomycetes</taxon>
        <taxon>Streptosporangiales</taxon>
        <taxon>Streptosporangiaceae</taxon>
        <taxon>Nonomuraea</taxon>
    </lineage>
</organism>
<reference evidence="1 2" key="1">
    <citation type="journal article" date="2019" name="Int. J. Syst. Evol. Microbiol.">
        <title>The Global Catalogue of Microorganisms (GCM) 10K type strain sequencing project: providing services to taxonomists for standard genome sequencing and annotation.</title>
        <authorList>
            <consortium name="The Broad Institute Genomics Platform"/>
            <consortium name="The Broad Institute Genome Sequencing Center for Infectious Disease"/>
            <person name="Wu L."/>
            <person name="Ma J."/>
        </authorList>
    </citation>
    <scope>NUCLEOTIDE SEQUENCE [LARGE SCALE GENOMIC DNA]</scope>
    <source>
        <strain evidence="1 2">JCM 6835</strain>
    </source>
</reference>
<sequence length="70" mass="7550">MIIPGKLRHRVYGLLLESNDPMPITVGSLELDNDEWVYTAYDEAGDGVIVGVGSVIGAIFGAEKKDEENA</sequence>
<comment type="caution">
    <text evidence="1">The sequence shown here is derived from an EMBL/GenBank/DDBJ whole genome shotgun (WGS) entry which is preliminary data.</text>
</comment>
<evidence type="ECO:0000313" key="1">
    <source>
        <dbReference type="EMBL" id="GAA2687758.1"/>
    </source>
</evidence>
<name>A0ABN3SXD0_9ACTN</name>